<name>A0A9I9EFQ4_CUCME</name>
<reference evidence="1" key="1">
    <citation type="submission" date="2023-03" db="UniProtKB">
        <authorList>
            <consortium name="EnsemblPlants"/>
        </authorList>
    </citation>
    <scope>IDENTIFICATION</scope>
</reference>
<organism evidence="1">
    <name type="scientific">Cucumis melo</name>
    <name type="common">Muskmelon</name>
    <dbReference type="NCBI Taxonomy" id="3656"/>
    <lineage>
        <taxon>Eukaryota</taxon>
        <taxon>Viridiplantae</taxon>
        <taxon>Streptophyta</taxon>
        <taxon>Embryophyta</taxon>
        <taxon>Tracheophyta</taxon>
        <taxon>Spermatophyta</taxon>
        <taxon>Magnoliopsida</taxon>
        <taxon>eudicotyledons</taxon>
        <taxon>Gunneridae</taxon>
        <taxon>Pentapetalae</taxon>
        <taxon>rosids</taxon>
        <taxon>fabids</taxon>
        <taxon>Cucurbitales</taxon>
        <taxon>Cucurbitaceae</taxon>
        <taxon>Benincaseae</taxon>
        <taxon>Cucumis</taxon>
    </lineage>
</organism>
<dbReference type="AlphaFoldDB" id="A0A9I9EFQ4"/>
<evidence type="ECO:0000313" key="1">
    <source>
        <dbReference type="EnsemblPlants" id="MELO3C033187.2.1"/>
    </source>
</evidence>
<proteinExistence type="predicted"/>
<sequence length="39" mass="4587">MDGGRRLPVTDYYCRWSAALQTRLRVEFDPLMASVVWNL</sequence>
<dbReference type="Gramene" id="MELO3C033187.2.1">
    <property type="protein sequence ID" value="MELO3C033187.2.1"/>
    <property type="gene ID" value="MELO3C033187.2"/>
</dbReference>
<dbReference type="EnsemblPlants" id="MELO3C033187.2.1">
    <property type="protein sequence ID" value="MELO3C033187.2.1"/>
    <property type="gene ID" value="MELO3C033187.2"/>
</dbReference>
<protein>
    <submittedName>
        <fullName evidence="1">Uncharacterized protein</fullName>
    </submittedName>
</protein>
<accession>A0A9I9EFQ4</accession>